<organism evidence="1 2">
    <name type="scientific">Kluyvera genomosp. 2</name>
    <dbReference type="NCBI Taxonomy" id="2774054"/>
    <lineage>
        <taxon>Bacteria</taxon>
        <taxon>Pseudomonadati</taxon>
        <taxon>Pseudomonadota</taxon>
        <taxon>Gammaproteobacteria</taxon>
        <taxon>Enterobacterales</taxon>
        <taxon>Enterobacteriaceae</taxon>
        <taxon>Kluyvera</taxon>
    </lineage>
</organism>
<dbReference type="AlphaFoldDB" id="A0A2T2Y0T1"/>
<keyword evidence="2" id="KW-1185">Reference proteome</keyword>
<evidence type="ECO:0000313" key="2">
    <source>
        <dbReference type="Proteomes" id="UP000240892"/>
    </source>
</evidence>
<accession>A0A2T2Y0T1</accession>
<dbReference type="Proteomes" id="UP000240892">
    <property type="component" value="Unassembled WGS sequence"/>
</dbReference>
<name>A0A2T2Y0T1_9ENTR</name>
<dbReference type="EMBL" id="PYHO01000010">
    <property type="protein sequence ID" value="PSR46145.1"/>
    <property type="molecule type" value="Genomic_DNA"/>
</dbReference>
<evidence type="ECO:0000313" key="1">
    <source>
        <dbReference type="EMBL" id="PSR46145.1"/>
    </source>
</evidence>
<protein>
    <submittedName>
        <fullName evidence="1">Uncharacterized protein</fullName>
    </submittedName>
</protein>
<reference evidence="1 2" key="1">
    <citation type="submission" date="2018-03" db="EMBL/GenBank/DDBJ databases">
        <title>First report of an OXA-48+CTX-M-M-producing Kluyvera ascorbata clone recovered from patients admitted in a University Hospital in Madrid, Spain.</title>
        <authorList>
            <person name="Hernandez-Garcia M."/>
            <person name="Leon-Sampedro R."/>
            <person name="Perez-Viso B."/>
            <person name="Morosini M.I."/>
            <person name="Lopez-Fresnena N."/>
            <person name="Coque T.M."/>
            <person name="Bonten M."/>
            <person name="Malhotra-Kumar S."/>
            <person name="Ruiz-Garbajosa P."/>
            <person name="Canton R."/>
        </authorList>
    </citation>
    <scope>NUCLEOTIDE SEQUENCE [LARGE SCALE GENOMIC DNA]</scope>
    <source>
        <strain evidence="1 2">KA2</strain>
    </source>
</reference>
<comment type="caution">
    <text evidence="1">The sequence shown here is derived from an EMBL/GenBank/DDBJ whole genome shotgun (WGS) entry which is preliminary data.</text>
</comment>
<sequence length="59" mass="6626">MHSAGQAPRESVSLLTQCKQILAPIQALLYNLATFFSFYKVTIVADEIQNAKNSYFSEK</sequence>
<gene>
    <name evidence="1" type="ORF">C8256_14075</name>
</gene>
<proteinExistence type="predicted"/>